<dbReference type="Pfam" id="PF19063">
    <property type="entry name" value="DUF5759"/>
    <property type="match status" value="1"/>
</dbReference>
<name>A0A6C0B8L1_9ZZZZ</name>
<dbReference type="EMBL" id="MN739100">
    <property type="protein sequence ID" value="QHS88577.1"/>
    <property type="molecule type" value="Genomic_DNA"/>
</dbReference>
<evidence type="ECO:0000313" key="1">
    <source>
        <dbReference type="EMBL" id="QHS88577.1"/>
    </source>
</evidence>
<accession>A0A6C0B8L1</accession>
<reference evidence="1" key="1">
    <citation type="journal article" date="2020" name="Nature">
        <title>Giant virus diversity and host interactions through global metagenomics.</title>
        <authorList>
            <person name="Schulz F."/>
            <person name="Roux S."/>
            <person name="Paez-Espino D."/>
            <person name="Jungbluth S."/>
            <person name="Walsh D.A."/>
            <person name="Denef V.J."/>
            <person name="McMahon K.D."/>
            <person name="Konstantinidis K.T."/>
            <person name="Eloe-Fadrosh E.A."/>
            <person name="Kyrpides N.C."/>
            <person name="Woyke T."/>
        </authorList>
    </citation>
    <scope>NUCLEOTIDE SEQUENCE</scope>
    <source>
        <strain evidence="1">GVMAG-M-3300010158-55</strain>
    </source>
</reference>
<dbReference type="InterPro" id="IPR043977">
    <property type="entry name" value="DUF5759"/>
</dbReference>
<organism evidence="1">
    <name type="scientific">viral metagenome</name>
    <dbReference type="NCBI Taxonomy" id="1070528"/>
    <lineage>
        <taxon>unclassified sequences</taxon>
        <taxon>metagenomes</taxon>
        <taxon>organismal metagenomes</taxon>
    </lineage>
</organism>
<sequence length="171" mass="20227">MESPKINLDDLYEKKKQEDINTVNSYNKILEKIHHQIKVASRQKINNQCCWYVVPEFVFGIPRYDIKACIVYIIQSLEENGFRTKYTHPNLLLIAWNHWVPDYVRVEYKKMTGIVVDGFGKELNKEKEKEKDKDKNPNNKEIKLDKKAMFKSVSTYKPSGIIYNEDLLKPN</sequence>
<proteinExistence type="predicted"/>
<protein>
    <submittedName>
        <fullName evidence="1">Uncharacterized protein</fullName>
    </submittedName>
</protein>
<dbReference type="AlphaFoldDB" id="A0A6C0B8L1"/>